<dbReference type="InterPro" id="IPR036188">
    <property type="entry name" value="FAD/NAD-bd_sf"/>
</dbReference>
<keyword evidence="1" id="KW-0560">Oxidoreductase</keyword>
<evidence type="ECO:0000259" key="2">
    <source>
        <dbReference type="Pfam" id="PF01494"/>
    </source>
</evidence>
<dbReference type="Gene3D" id="3.50.50.60">
    <property type="entry name" value="FAD/NAD(P)-binding domain"/>
    <property type="match status" value="1"/>
</dbReference>
<evidence type="ECO:0000256" key="1">
    <source>
        <dbReference type="ARBA" id="ARBA00023002"/>
    </source>
</evidence>
<dbReference type="Proteomes" id="UP000011841">
    <property type="component" value="Chromosome"/>
</dbReference>
<dbReference type="GO" id="GO:0008688">
    <property type="term" value="F:3-(3-hydroxyphenyl)propionate hydroxylase activity"/>
    <property type="evidence" value="ECO:0007669"/>
    <property type="project" value="TreeGrafter"/>
</dbReference>
<dbReference type="RefSeq" id="WP_015668647.1">
    <property type="nucleotide sequence ID" value="NC_020453.1"/>
</dbReference>
<dbReference type="EMBL" id="AP012603">
    <property type="protein sequence ID" value="BAM91560.1"/>
    <property type="molecule type" value="Genomic_DNA"/>
</dbReference>
<dbReference type="GO" id="GO:0019622">
    <property type="term" value="P:3-(3-hydroxy)phenylpropionate catabolic process"/>
    <property type="evidence" value="ECO:0007669"/>
    <property type="project" value="TreeGrafter"/>
</dbReference>
<dbReference type="PRINTS" id="PR00420">
    <property type="entry name" value="RNGMNOXGNASE"/>
</dbReference>
<dbReference type="KEGG" id="aol:S58_55830"/>
<evidence type="ECO:0000313" key="3">
    <source>
        <dbReference type="EMBL" id="BAM91560.1"/>
    </source>
</evidence>
<organism evidence="3 4">
    <name type="scientific">Bradyrhizobium oligotrophicum S58</name>
    <dbReference type="NCBI Taxonomy" id="1245469"/>
    <lineage>
        <taxon>Bacteria</taxon>
        <taxon>Pseudomonadati</taxon>
        <taxon>Pseudomonadota</taxon>
        <taxon>Alphaproteobacteria</taxon>
        <taxon>Hyphomicrobiales</taxon>
        <taxon>Nitrobacteraceae</taxon>
        <taxon>Bradyrhizobium</taxon>
    </lineage>
</organism>
<evidence type="ECO:0000313" key="4">
    <source>
        <dbReference type="Proteomes" id="UP000011841"/>
    </source>
</evidence>
<sequence>MVQTDFDVAVVGYGPTGLTAASLLGQLGHRVVVIERWPTLYGLPRLTHIDGETARLLSFACDIGEALRESSPIKSFIFYNAKGQRLIDAGAIPTIPMGFPAHISIHQPDIEAAIDRRVRTLPNVSVRQGTELTGLTSAGGSVELAVKAGERTQTLRARYVFGADGARSFVRSALGIQRDDSGFHERWLNIDGERKRPLASSFDETKMYCDPARGHMFLPIGKNRQRFEFAVLKHEDTATMEKPETAWKILKHYHDVGPDDISIIRQVVYTFESRMAHSWRKGQTFLGGDAAHTMPPSLGQGACSGIRDAANIAWKLDLVMRGVATPDILNSYEAERRPHVASIMKTAVMLGKVSNTHNRALAFIRDLAFRLNLLPPPPPFPSFSAGLIQNDRGGVAGKVVGSVPPQGQVRVGGTTARLDDHVGYRFALIAERNPAVVLDASRIAFLKDLGCRLFTLADDAGPGVERIVDVEGVYAAYLAEKHVAAMLTRPDTNLFGFAADTADLPRLVDELRHKLGWRKAAMVARATTGDLAHAAK</sequence>
<dbReference type="STRING" id="1245469.S58_55830"/>
<reference evidence="3 4" key="1">
    <citation type="journal article" date="2013" name="Appl. Environ. Microbiol.">
        <title>Genome analysis suggests that the soil oligotrophic bacterium Agromonas oligotrophica (Bradyrhizobium oligotrophicum) is a nitrogen-fixing symbiont of Aeschynomene indica.</title>
        <authorList>
            <person name="Okubo T."/>
            <person name="Fukushima S."/>
            <person name="Itakura M."/>
            <person name="Oshima K."/>
            <person name="Longtonglang A."/>
            <person name="Teaumroong N."/>
            <person name="Mitsui H."/>
            <person name="Hattori M."/>
            <person name="Hattori R."/>
            <person name="Hattori T."/>
            <person name="Minamisawa K."/>
        </authorList>
    </citation>
    <scope>NUCLEOTIDE SEQUENCE [LARGE SCALE GENOMIC DNA]</scope>
    <source>
        <strain evidence="3 4">S58</strain>
    </source>
</reference>
<accession>M4ZYN5</accession>
<name>M4ZYN5_9BRAD</name>
<dbReference type="AlphaFoldDB" id="M4ZYN5"/>
<dbReference type="SUPFAM" id="SSF51905">
    <property type="entry name" value="FAD/NAD(P)-binding domain"/>
    <property type="match status" value="1"/>
</dbReference>
<dbReference type="eggNOG" id="COG0654">
    <property type="taxonomic scope" value="Bacteria"/>
</dbReference>
<feature type="domain" description="FAD-binding" evidence="2">
    <location>
        <begin position="6"/>
        <end position="345"/>
    </location>
</feature>
<dbReference type="HOGENOM" id="CLU_009665_20_2_5"/>
<dbReference type="PANTHER" id="PTHR43476:SF3">
    <property type="entry name" value="FAD-BINDING MONOOXYGENASE"/>
    <property type="match status" value="1"/>
</dbReference>
<gene>
    <name evidence="3" type="ORF">S58_55830</name>
</gene>
<dbReference type="GO" id="GO:0071949">
    <property type="term" value="F:FAD binding"/>
    <property type="evidence" value="ECO:0007669"/>
    <property type="project" value="InterPro"/>
</dbReference>
<dbReference type="GeneID" id="301819321"/>
<dbReference type="InterPro" id="IPR050631">
    <property type="entry name" value="PheA/TfdB_FAD_monoxygenase"/>
</dbReference>
<dbReference type="Gene3D" id="3.30.70.2450">
    <property type="match status" value="1"/>
</dbReference>
<keyword evidence="4" id="KW-1185">Reference proteome</keyword>
<dbReference type="PATRIC" id="fig|1245469.3.peg.5715"/>
<dbReference type="InterPro" id="IPR002938">
    <property type="entry name" value="FAD-bd"/>
</dbReference>
<dbReference type="PANTHER" id="PTHR43476">
    <property type="entry name" value="3-(3-HYDROXY-PHENYL)PROPIONATE/3-HYDROXYCINNAMIC ACID HYDROXYLASE"/>
    <property type="match status" value="1"/>
</dbReference>
<proteinExistence type="predicted"/>
<dbReference type="NCBIfam" id="NF004829">
    <property type="entry name" value="PRK06183.1-3"/>
    <property type="match status" value="1"/>
</dbReference>
<dbReference type="Pfam" id="PF01494">
    <property type="entry name" value="FAD_binding_3"/>
    <property type="match status" value="1"/>
</dbReference>
<protein>
    <submittedName>
        <fullName evidence="3">3-(3-hydroxyphenyl)propionate hydroxylase</fullName>
    </submittedName>
</protein>